<keyword evidence="3 5" id="KW-1133">Transmembrane helix</keyword>
<feature type="transmembrane region" description="Helical" evidence="5">
    <location>
        <begin position="89"/>
        <end position="109"/>
    </location>
</feature>
<evidence type="ECO:0000313" key="8">
    <source>
        <dbReference type="Proteomes" id="UP000886842"/>
    </source>
</evidence>
<organism evidence="7 8">
    <name type="scientific">Candidatus Avipropionibacterium avicola</name>
    <dbReference type="NCBI Taxonomy" id="2840701"/>
    <lineage>
        <taxon>Bacteria</taxon>
        <taxon>Bacillati</taxon>
        <taxon>Actinomycetota</taxon>
        <taxon>Actinomycetes</taxon>
        <taxon>Propionibacteriales</taxon>
        <taxon>Propionibacteriaceae</taxon>
        <taxon>Propionibacteriaceae incertae sedis</taxon>
        <taxon>Candidatus Avipropionibacterium</taxon>
    </lineage>
</organism>
<reference evidence="7" key="1">
    <citation type="submission" date="2020-10" db="EMBL/GenBank/DDBJ databases">
        <authorList>
            <person name="Gilroy R."/>
        </authorList>
    </citation>
    <scope>NUCLEOTIDE SEQUENCE</scope>
    <source>
        <strain evidence="7">ChiGjej1B1-24693</strain>
    </source>
</reference>
<evidence type="ECO:0000259" key="6">
    <source>
        <dbReference type="PROSITE" id="PS50850"/>
    </source>
</evidence>
<dbReference type="PANTHER" id="PTHR23542:SF1">
    <property type="entry name" value="MAJOR FACILITATOR SUPERFAMILY (MFS) PROFILE DOMAIN-CONTAINING PROTEIN"/>
    <property type="match status" value="1"/>
</dbReference>
<feature type="transmembrane region" description="Helical" evidence="5">
    <location>
        <begin position="238"/>
        <end position="262"/>
    </location>
</feature>
<dbReference type="InterPro" id="IPR011701">
    <property type="entry name" value="MFS"/>
</dbReference>
<dbReference type="GO" id="GO:0022857">
    <property type="term" value="F:transmembrane transporter activity"/>
    <property type="evidence" value="ECO:0007669"/>
    <property type="project" value="InterPro"/>
</dbReference>
<evidence type="ECO:0000256" key="5">
    <source>
        <dbReference type="SAM" id="Phobius"/>
    </source>
</evidence>
<feature type="non-terminal residue" evidence="7">
    <location>
        <position position="334"/>
    </location>
</feature>
<evidence type="ECO:0000256" key="1">
    <source>
        <dbReference type="ARBA" id="ARBA00004651"/>
    </source>
</evidence>
<name>A0A9D1GZN5_9ACTN</name>
<proteinExistence type="predicted"/>
<gene>
    <name evidence="7" type="ORF">IAA98_10985</name>
</gene>
<feature type="transmembrane region" description="Helical" evidence="5">
    <location>
        <begin position="274"/>
        <end position="291"/>
    </location>
</feature>
<protein>
    <submittedName>
        <fullName evidence="7">MFS transporter</fullName>
    </submittedName>
</protein>
<dbReference type="Pfam" id="PF07690">
    <property type="entry name" value="MFS_1"/>
    <property type="match status" value="1"/>
</dbReference>
<dbReference type="EMBL" id="DVLP01000322">
    <property type="protein sequence ID" value="HIT76102.1"/>
    <property type="molecule type" value="Genomic_DNA"/>
</dbReference>
<keyword evidence="4 5" id="KW-0472">Membrane</keyword>
<feature type="transmembrane region" description="Helical" evidence="5">
    <location>
        <begin position="187"/>
        <end position="206"/>
    </location>
</feature>
<evidence type="ECO:0000256" key="4">
    <source>
        <dbReference type="ARBA" id="ARBA00023136"/>
    </source>
</evidence>
<dbReference type="AlphaFoldDB" id="A0A9D1GZN5"/>
<comment type="subcellular location">
    <subcellularLocation>
        <location evidence="1">Cell membrane</location>
        <topology evidence="1">Multi-pass membrane protein</topology>
    </subcellularLocation>
</comment>
<reference evidence="7" key="2">
    <citation type="journal article" date="2021" name="PeerJ">
        <title>Extensive microbial diversity within the chicken gut microbiome revealed by metagenomics and culture.</title>
        <authorList>
            <person name="Gilroy R."/>
            <person name="Ravi A."/>
            <person name="Getino M."/>
            <person name="Pursley I."/>
            <person name="Horton D.L."/>
            <person name="Alikhan N.F."/>
            <person name="Baker D."/>
            <person name="Gharbi K."/>
            <person name="Hall N."/>
            <person name="Watson M."/>
            <person name="Adriaenssens E.M."/>
            <person name="Foster-Nyarko E."/>
            <person name="Jarju S."/>
            <person name="Secka A."/>
            <person name="Antonio M."/>
            <person name="Oren A."/>
            <person name="Chaudhuri R.R."/>
            <person name="La Ragione R."/>
            <person name="Hildebrand F."/>
            <person name="Pallen M.J."/>
        </authorList>
    </citation>
    <scope>NUCLEOTIDE SEQUENCE</scope>
    <source>
        <strain evidence="7">ChiGjej1B1-24693</strain>
    </source>
</reference>
<dbReference type="Gene3D" id="1.20.1250.20">
    <property type="entry name" value="MFS general substrate transporter like domains"/>
    <property type="match status" value="1"/>
</dbReference>
<evidence type="ECO:0000313" key="7">
    <source>
        <dbReference type="EMBL" id="HIT76102.1"/>
    </source>
</evidence>
<dbReference type="PANTHER" id="PTHR23542">
    <property type="match status" value="1"/>
</dbReference>
<feature type="transmembrane region" description="Helical" evidence="5">
    <location>
        <begin position="27"/>
        <end position="52"/>
    </location>
</feature>
<evidence type="ECO:0000256" key="2">
    <source>
        <dbReference type="ARBA" id="ARBA00022692"/>
    </source>
</evidence>
<feature type="transmembrane region" description="Helical" evidence="5">
    <location>
        <begin position="58"/>
        <end position="77"/>
    </location>
</feature>
<comment type="caution">
    <text evidence="7">The sequence shown here is derived from an EMBL/GenBank/DDBJ whole genome shotgun (WGS) entry which is preliminary data.</text>
</comment>
<dbReference type="Proteomes" id="UP000886842">
    <property type="component" value="Unassembled WGS sequence"/>
</dbReference>
<evidence type="ECO:0000256" key="3">
    <source>
        <dbReference type="ARBA" id="ARBA00022989"/>
    </source>
</evidence>
<feature type="transmembrane region" description="Helical" evidence="5">
    <location>
        <begin position="303"/>
        <end position="332"/>
    </location>
</feature>
<keyword evidence="2 5" id="KW-0812">Transmembrane</keyword>
<accession>A0A9D1GZN5</accession>
<sequence length="334" mass="34068">MSVRPETRPETDPVLHERLVPAVGRSYFPIALAARLPYAMMVVGVLTLVVAARGSMTLGGINSAVVGAGTALVGPLIGAAVDRWGQRPVLLVVGIVNCVSLLVMSWVVFTTLPDWAVLVTAFAIGASAPQVGPMSRSRLVALIGRAIVPGRRAPVFNATMSYESGADEIVFVFGPVIVGLLATANPVAPVVGAAVLTGVFVGAFALHPSARVARGTASTDTGSEPARAPATALLAPRLLVLVLGVLGIGLMFGTVLTSLTAVMEDLGHTGQAGLIYGTMGVGSAVLALSVGRFPASFSLRSRWVWFAAVMVAGVIGYAVAPSLGLITVALLVTG</sequence>
<dbReference type="PROSITE" id="PS50850">
    <property type="entry name" value="MFS"/>
    <property type="match status" value="1"/>
</dbReference>
<dbReference type="GO" id="GO:0005886">
    <property type="term" value="C:plasma membrane"/>
    <property type="evidence" value="ECO:0007669"/>
    <property type="project" value="UniProtKB-SubCell"/>
</dbReference>
<dbReference type="SUPFAM" id="SSF103473">
    <property type="entry name" value="MFS general substrate transporter"/>
    <property type="match status" value="1"/>
</dbReference>
<feature type="domain" description="Major facilitator superfamily (MFS) profile" evidence="6">
    <location>
        <begin position="237"/>
        <end position="334"/>
    </location>
</feature>
<dbReference type="InterPro" id="IPR020846">
    <property type="entry name" value="MFS_dom"/>
</dbReference>
<dbReference type="InterPro" id="IPR036259">
    <property type="entry name" value="MFS_trans_sf"/>
</dbReference>